<dbReference type="KEGG" id="amh:I633_21941"/>
<evidence type="ECO:0000313" key="1">
    <source>
        <dbReference type="EMBL" id="AGP79815.1"/>
    </source>
</evidence>
<sequence>MQKLEATEDIGVDYSMKHAHRRVLELIYSAGERHYRFGEIVVFNDAIGVAQDVVQVERSIGVEIGWRAMKPQRVGIVQGCRVENAPEGLKDKMLAIDTSLVVSNKKYTFLAVDGDRVFMVKGSSIQRKHWILGRVIMSIDKASSF</sequence>
<dbReference type="HOGENOM" id="CLU_1782802_0_0_6"/>
<dbReference type="AlphaFoldDB" id="S5AIW0"/>
<reference evidence="1 2" key="1">
    <citation type="journal article" date="2013" name="Genome Biol. Evol.">
        <title>Genomic Diversity of "Deep Ecotype" Alteromonas macleodii Isolates: Evidence for Pan-Mediterranean Clonal Frames.</title>
        <authorList>
            <person name="Lopez-Perez M."/>
            <person name="Gonzaga A."/>
            <person name="Rodriguez-Valera F."/>
        </authorList>
    </citation>
    <scope>NUCLEOTIDE SEQUENCE [LARGE SCALE GENOMIC DNA]</scope>
    <source>
        <strain evidence="2">'English Channel 615'</strain>
        <plasmid evidence="2">Plasmid</plasmid>
    </source>
</reference>
<keyword evidence="1" id="KW-0614">Plasmid</keyword>
<dbReference type="Proteomes" id="UP000014909">
    <property type="component" value="Plasmid unnamed"/>
</dbReference>
<dbReference type="EMBL" id="CP004847">
    <property type="protein sequence ID" value="AGP79815.1"/>
    <property type="molecule type" value="Genomic_DNA"/>
</dbReference>
<geneLocation type="plasmid" evidence="1">
    <name>unnamed</name>
</geneLocation>
<accession>S5AIW0</accession>
<evidence type="ECO:0000313" key="2">
    <source>
        <dbReference type="Proteomes" id="UP000014909"/>
    </source>
</evidence>
<protein>
    <submittedName>
        <fullName evidence="1">Uncharacterized protein</fullName>
    </submittedName>
</protein>
<proteinExistence type="predicted"/>
<dbReference type="BioCyc" id="AMAC1300253:G12YX-3462-MONOMER"/>
<gene>
    <name evidence="1" type="ORF">I633_21941</name>
</gene>
<organism evidence="1 2">
    <name type="scientific">Alteromonas mediterranea 615</name>
    <dbReference type="NCBI Taxonomy" id="1300253"/>
    <lineage>
        <taxon>Bacteria</taxon>
        <taxon>Pseudomonadati</taxon>
        <taxon>Pseudomonadota</taxon>
        <taxon>Gammaproteobacteria</taxon>
        <taxon>Alteromonadales</taxon>
        <taxon>Alteromonadaceae</taxon>
        <taxon>Alteromonas/Salinimonas group</taxon>
        <taxon>Alteromonas</taxon>
    </lineage>
</organism>
<name>S5AIW0_9ALTE</name>